<reference evidence="2" key="1">
    <citation type="submission" date="2023-07" db="EMBL/GenBank/DDBJ databases">
        <authorList>
            <consortium name="CYATHOMIX"/>
        </authorList>
    </citation>
    <scope>NUCLEOTIDE SEQUENCE</scope>
    <source>
        <strain evidence="2">N/A</strain>
    </source>
</reference>
<name>A0AA36HB08_CYLNA</name>
<dbReference type="EMBL" id="CATQJL010000316">
    <property type="protein sequence ID" value="CAJ0607404.1"/>
    <property type="molecule type" value="Genomic_DNA"/>
</dbReference>
<dbReference type="Proteomes" id="UP001176961">
    <property type="component" value="Unassembled WGS sequence"/>
</dbReference>
<dbReference type="AlphaFoldDB" id="A0AA36HB08"/>
<accession>A0AA36HB08</accession>
<keyword evidence="3" id="KW-1185">Reference proteome</keyword>
<evidence type="ECO:0000256" key="1">
    <source>
        <dbReference type="SAM" id="Phobius"/>
    </source>
</evidence>
<evidence type="ECO:0000313" key="2">
    <source>
        <dbReference type="EMBL" id="CAJ0607404.1"/>
    </source>
</evidence>
<keyword evidence="1" id="KW-0812">Transmembrane</keyword>
<feature type="transmembrane region" description="Helical" evidence="1">
    <location>
        <begin position="90"/>
        <end position="112"/>
    </location>
</feature>
<gene>
    <name evidence="2" type="ORF">CYNAS_LOCUS19387</name>
</gene>
<keyword evidence="1" id="KW-1133">Transmembrane helix</keyword>
<proteinExistence type="predicted"/>
<keyword evidence="1" id="KW-0472">Membrane</keyword>
<evidence type="ECO:0000313" key="3">
    <source>
        <dbReference type="Proteomes" id="UP001176961"/>
    </source>
</evidence>
<comment type="caution">
    <text evidence="2">The sequence shown here is derived from an EMBL/GenBank/DDBJ whole genome shotgun (WGS) entry which is preliminary data.</text>
</comment>
<sequence length="122" mass="13506">MMLMIVANVVAVDVVVMTSSSPRRQTLFSPHTLLQGGSCPVVPNPPTPQPIQFLSRPTTRAFNISPHLPTHALYSHHYVSQSIRSPADPCLTLISLYFFVCSCSCSVLSFLYCYDCIIKFVV</sequence>
<protein>
    <submittedName>
        <fullName evidence="2">Uncharacterized protein</fullName>
    </submittedName>
</protein>
<organism evidence="2 3">
    <name type="scientific">Cylicocyclus nassatus</name>
    <name type="common">Nematode worm</name>
    <dbReference type="NCBI Taxonomy" id="53992"/>
    <lineage>
        <taxon>Eukaryota</taxon>
        <taxon>Metazoa</taxon>
        <taxon>Ecdysozoa</taxon>
        <taxon>Nematoda</taxon>
        <taxon>Chromadorea</taxon>
        <taxon>Rhabditida</taxon>
        <taxon>Rhabditina</taxon>
        <taxon>Rhabditomorpha</taxon>
        <taxon>Strongyloidea</taxon>
        <taxon>Strongylidae</taxon>
        <taxon>Cylicocyclus</taxon>
    </lineage>
</organism>